<comment type="caution">
    <text evidence="4">The sequence shown here is derived from an EMBL/GenBank/DDBJ whole genome shotgun (WGS) entry which is preliminary data.</text>
</comment>
<dbReference type="GO" id="GO:0030527">
    <property type="term" value="F:structural constituent of chromatin"/>
    <property type="evidence" value="ECO:0007669"/>
    <property type="project" value="InterPro"/>
</dbReference>
<protein>
    <submittedName>
        <fullName evidence="4">Integration host factor</fullName>
    </submittedName>
</protein>
<gene>
    <name evidence="4" type="ORF">E3N84_07115</name>
</gene>
<evidence type="ECO:0000256" key="2">
    <source>
        <dbReference type="ARBA" id="ARBA00023125"/>
    </source>
</evidence>
<dbReference type="GO" id="GO:0003677">
    <property type="term" value="F:DNA binding"/>
    <property type="evidence" value="ECO:0007669"/>
    <property type="project" value="UniProtKB-KW"/>
</dbReference>
<dbReference type="GO" id="GO:0030261">
    <property type="term" value="P:chromosome condensation"/>
    <property type="evidence" value="ECO:0007669"/>
    <property type="project" value="UniProtKB-KW"/>
</dbReference>
<organism evidence="4 5">
    <name type="scientific">Terrimesophilobacter mesophilus</name>
    <dbReference type="NCBI Taxonomy" id="433647"/>
    <lineage>
        <taxon>Bacteria</taxon>
        <taxon>Bacillati</taxon>
        <taxon>Actinomycetota</taxon>
        <taxon>Actinomycetes</taxon>
        <taxon>Micrococcales</taxon>
        <taxon>Microbacteriaceae</taxon>
        <taxon>Terrimesophilobacter</taxon>
    </lineage>
</organism>
<sequence length="96" mass="9722">MADKSLNRTELVAAIAAHSGQTQATVNGVLEAMFDTLATSVGNGTKVSIPGWLSVERTHRAARMGRNPSTGAAIQIAAGYGVKVSAGSKLKAAAKG</sequence>
<evidence type="ECO:0000313" key="4">
    <source>
        <dbReference type="EMBL" id="TFB79832.1"/>
    </source>
</evidence>
<proteinExistence type="inferred from homology"/>
<dbReference type="EMBL" id="SOFI01000003">
    <property type="protein sequence ID" value="TFB79832.1"/>
    <property type="molecule type" value="Genomic_DNA"/>
</dbReference>
<dbReference type="SUPFAM" id="SSF47729">
    <property type="entry name" value="IHF-like DNA-binding proteins"/>
    <property type="match status" value="1"/>
</dbReference>
<dbReference type="OrthoDB" id="9799835at2"/>
<dbReference type="RefSeq" id="WP_104095701.1">
    <property type="nucleotide sequence ID" value="NZ_JACHBP010000001.1"/>
</dbReference>
<dbReference type="AlphaFoldDB" id="A0A4R8VCL1"/>
<keyword evidence="2" id="KW-0238">DNA-binding</keyword>
<dbReference type="CDD" id="cd14435">
    <property type="entry name" value="SPO1_TF1_like"/>
    <property type="match status" value="1"/>
</dbReference>
<dbReference type="Proteomes" id="UP000298488">
    <property type="component" value="Unassembled WGS sequence"/>
</dbReference>
<dbReference type="Pfam" id="PF00216">
    <property type="entry name" value="Bac_DNA_binding"/>
    <property type="match status" value="1"/>
</dbReference>
<dbReference type="InterPro" id="IPR010992">
    <property type="entry name" value="IHF-like_DNA-bd_dom_sf"/>
</dbReference>
<name>A0A4R8VCL1_9MICO</name>
<evidence type="ECO:0000256" key="3">
    <source>
        <dbReference type="RuleBase" id="RU003939"/>
    </source>
</evidence>
<dbReference type="PANTHER" id="PTHR33175:SF3">
    <property type="entry name" value="DNA-BINDING PROTEIN HU-BETA"/>
    <property type="match status" value="1"/>
</dbReference>
<dbReference type="SMART" id="SM00411">
    <property type="entry name" value="BHL"/>
    <property type="match status" value="1"/>
</dbReference>
<reference evidence="4 5" key="1">
    <citation type="submission" date="2019-03" db="EMBL/GenBank/DDBJ databases">
        <title>Genomics of glacier-inhabiting Cryobacterium strains.</title>
        <authorList>
            <person name="Liu Q."/>
            <person name="Xin Y.-H."/>
        </authorList>
    </citation>
    <scope>NUCLEOTIDE SEQUENCE [LARGE SCALE GENOMIC DNA]</scope>
    <source>
        <strain evidence="4 5">CGMCC 1.10440</strain>
    </source>
</reference>
<dbReference type="PANTHER" id="PTHR33175">
    <property type="entry name" value="DNA-BINDING PROTEIN HU"/>
    <property type="match status" value="1"/>
</dbReference>
<keyword evidence="5" id="KW-1185">Reference proteome</keyword>
<dbReference type="GO" id="GO:0005829">
    <property type="term" value="C:cytosol"/>
    <property type="evidence" value="ECO:0007669"/>
    <property type="project" value="TreeGrafter"/>
</dbReference>
<dbReference type="Gene3D" id="4.10.520.10">
    <property type="entry name" value="IHF-like DNA-binding proteins"/>
    <property type="match status" value="1"/>
</dbReference>
<keyword evidence="1" id="KW-0226">DNA condensation</keyword>
<accession>A0A4R8VCL1</accession>
<evidence type="ECO:0000313" key="5">
    <source>
        <dbReference type="Proteomes" id="UP000298488"/>
    </source>
</evidence>
<comment type="similarity">
    <text evidence="3">Belongs to the bacterial histone-like protein family.</text>
</comment>
<dbReference type="InterPro" id="IPR000119">
    <property type="entry name" value="Hist_DNA-bd"/>
</dbReference>
<evidence type="ECO:0000256" key="1">
    <source>
        <dbReference type="ARBA" id="ARBA00023067"/>
    </source>
</evidence>